<comment type="caution">
    <text evidence="1">The sequence shown here is derived from an EMBL/GenBank/DDBJ whole genome shotgun (WGS) entry which is preliminary data.</text>
</comment>
<dbReference type="AlphaFoldDB" id="A0A5J4W8T6"/>
<sequence>MKATHLQQAGTIEETLLGNVVVPLTFQYTQQITQLGCIADLITGLHAELLTESGLKSLVCDFKPVTMFIKNYDIIEVTAIMAGYKATDACVNQVRKFYCQRPFVVDAQ</sequence>
<dbReference type="Proteomes" id="UP000324800">
    <property type="component" value="Unassembled WGS sequence"/>
</dbReference>
<protein>
    <submittedName>
        <fullName evidence="1">Uncharacterized protein</fullName>
    </submittedName>
</protein>
<reference evidence="1 2" key="1">
    <citation type="submission" date="2019-03" db="EMBL/GenBank/DDBJ databases">
        <title>Single cell metagenomics reveals metabolic interactions within the superorganism composed of flagellate Streblomastix strix and complex community of Bacteroidetes bacteria on its surface.</title>
        <authorList>
            <person name="Treitli S.C."/>
            <person name="Kolisko M."/>
            <person name="Husnik F."/>
            <person name="Keeling P."/>
            <person name="Hampl V."/>
        </authorList>
    </citation>
    <scope>NUCLEOTIDE SEQUENCE [LARGE SCALE GENOMIC DNA]</scope>
    <source>
        <strain evidence="1">ST1C</strain>
    </source>
</reference>
<gene>
    <name evidence="1" type="ORF">EZS28_013431</name>
</gene>
<accession>A0A5J4W8T6</accession>
<dbReference type="EMBL" id="SNRW01003015">
    <property type="protein sequence ID" value="KAA6391043.1"/>
    <property type="molecule type" value="Genomic_DNA"/>
</dbReference>
<proteinExistence type="predicted"/>
<organism evidence="1 2">
    <name type="scientific">Streblomastix strix</name>
    <dbReference type="NCBI Taxonomy" id="222440"/>
    <lineage>
        <taxon>Eukaryota</taxon>
        <taxon>Metamonada</taxon>
        <taxon>Preaxostyla</taxon>
        <taxon>Oxymonadida</taxon>
        <taxon>Streblomastigidae</taxon>
        <taxon>Streblomastix</taxon>
    </lineage>
</organism>
<evidence type="ECO:0000313" key="1">
    <source>
        <dbReference type="EMBL" id="KAA6391043.1"/>
    </source>
</evidence>
<name>A0A5J4W8T6_9EUKA</name>
<evidence type="ECO:0000313" key="2">
    <source>
        <dbReference type="Proteomes" id="UP000324800"/>
    </source>
</evidence>